<dbReference type="PROSITE" id="PS50109">
    <property type="entry name" value="HIS_KIN"/>
    <property type="match status" value="1"/>
</dbReference>
<dbReference type="Gene3D" id="3.30.565.10">
    <property type="entry name" value="Histidine kinase-like ATPase, C-terminal domain"/>
    <property type="match status" value="1"/>
</dbReference>
<evidence type="ECO:0000313" key="11">
    <source>
        <dbReference type="Proteomes" id="UP000192418"/>
    </source>
</evidence>
<dbReference type="InterPro" id="IPR000014">
    <property type="entry name" value="PAS"/>
</dbReference>
<keyword evidence="11" id="KW-1185">Reference proteome</keyword>
<dbReference type="PANTHER" id="PTHR43065:SF42">
    <property type="entry name" value="TWO-COMPONENT SENSOR PPRA"/>
    <property type="match status" value="1"/>
</dbReference>
<keyword evidence="3 4" id="KW-0597">Phosphoprotein</keyword>
<dbReference type="Gene3D" id="1.10.287.130">
    <property type="match status" value="1"/>
</dbReference>
<evidence type="ECO:0000256" key="3">
    <source>
        <dbReference type="ARBA" id="ARBA00022553"/>
    </source>
</evidence>
<evidence type="ECO:0000259" key="8">
    <source>
        <dbReference type="PROSITE" id="PS50112"/>
    </source>
</evidence>
<dbReference type="Pfam" id="PF02518">
    <property type="entry name" value="HATPase_c"/>
    <property type="match status" value="1"/>
</dbReference>
<dbReference type="InterPro" id="IPR011006">
    <property type="entry name" value="CheY-like_superfamily"/>
</dbReference>
<feature type="coiled-coil region" evidence="5">
    <location>
        <begin position="3"/>
        <end position="34"/>
    </location>
</feature>
<dbReference type="STRING" id="1121400.SAMN02746065_109154"/>
<dbReference type="NCBIfam" id="TIGR00229">
    <property type="entry name" value="sensory_box"/>
    <property type="match status" value="2"/>
</dbReference>
<feature type="domain" description="PAC" evidence="9">
    <location>
        <begin position="105"/>
        <end position="157"/>
    </location>
</feature>
<sequence>MPLTQINNELKQKLEQLQKKNDALNRKLQEKEFHFSTVLNNTSDGIIRIDRQLRPVYANQVFYDTTGFTPEQYLGRSNEEIGFPRELCNLFREKNLEVFKNATPLKFEFKYPTAGNGPRMFEAEVSPEFSGEDDVATLITCIRDISELKAKEKALVQAQDQWQHTFDSISDWVSIIDDHCRILKTNESSQGFTRMLPKEVVGKHCHDIITNCLDINPCPLEKALKRSERVSHEVQRPDGKWWLITVDPILKDNAPPFQAVHIVRDITVLKLREKQNVQSKKNAAFRVLAGGIAHDYNNLLAVIMGNLSLAIDLASQDDDRLEFLKEAELSVKMARDLSHKFLAISGYEYSEKNIGKLIEPLKSSVGELPSIENIELIVNIDSGLWPVNFDVAQMRIVFQNLLINSIESMSQGGTLTLNAENYVISEEISNINYFKSPGGGRFVKIEIKDTGSGIAEQVLPKIFDPYFSTKQRGVQKGMGLGLAVVSSILENHGGTISFDSKKEKGTTVTLLIPAYDPKRMVQLGKKYFGEKGKKVKILVMDDEIAMRRLMGNIIQSMGYEVELVEDSQAAITAFRYALQADVPFDLVILDQIISGDICGSDTLKKMKKISDSVKSIVISGSPHSPTITNYKEFGFDAALIKPYTRNEVNELLQQIIE</sequence>
<dbReference type="PANTHER" id="PTHR43065">
    <property type="entry name" value="SENSOR HISTIDINE KINASE"/>
    <property type="match status" value="1"/>
</dbReference>
<gene>
    <name evidence="10" type="ORF">SAMN02746065_109154</name>
</gene>
<dbReference type="InterPro" id="IPR003594">
    <property type="entry name" value="HATPase_dom"/>
</dbReference>
<dbReference type="CDD" id="cd00130">
    <property type="entry name" value="PAS"/>
    <property type="match status" value="2"/>
</dbReference>
<accession>A0A1W2BUG3</accession>
<comment type="catalytic activity">
    <reaction evidence="1">
        <text>ATP + protein L-histidine = ADP + protein N-phospho-L-histidine.</text>
        <dbReference type="EC" id="2.7.13.3"/>
    </reaction>
</comment>
<dbReference type="CDD" id="cd00075">
    <property type="entry name" value="HATPase"/>
    <property type="match status" value="1"/>
</dbReference>
<evidence type="ECO:0000259" key="9">
    <source>
        <dbReference type="PROSITE" id="PS50113"/>
    </source>
</evidence>
<feature type="domain" description="Histidine kinase" evidence="6">
    <location>
        <begin position="291"/>
        <end position="516"/>
    </location>
</feature>
<dbReference type="SMART" id="SM00091">
    <property type="entry name" value="PAS"/>
    <property type="match status" value="2"/>
</dbReference>
<dbReference type="GO" id="GO:0000155">
    <property type="term" value="F:phosphorelay sensor kinase activity"/>
    <property type="evidence" value="ECO:0007669"/>
    <property type="project" value="InterPro"/>
</dbReference>
<dbReference type="RefSeq" id="WP_084069059.1">
    <property type="nucleotide sequence ID" value="NZ_FWXY01000009.1"/>
</dbReference>
<feature type="modified residue" description="4-aspartylphosphate" evidence="4">
    <location>
        <position position="590"/>
    </location>
</feature>
<dbReference type="Gene3D" id="3.30.450.20">
    <property type="entry name" value="PAS domain"/>
    <property type="match status" value="2"/>
</dbReference>
<dbReference type="PROSITE" id="PS50110">
    <property type="entry name" value="RESPONSE_REGULATORY"/>
    <property type="match status" value="1"/>
</dbReference>
<dbReference type="InterPro" id="IPR003661">
    <property type="entry name" value="HisK_dim/P_dom"/>
</dbReference>
<dbReference type="InterPro" id="IPR005467">
    <property type="entry name" value="His_kinase_dom"/>
</dbReference>
<reference evidence="10 11" key="1">
    <citation type="submission" date="2017-04" db="EMBL/GenBank/DDBJ databases">
        <authorList>
            <person name="Afonso C.L."/>
            <person name="Miller P.J."/>
            <person name="Scott M.A."/>
            <person name="Spackman E."/>
            <person name="Goraichik I."/>
            <person name="Dimitrov K.M."/>
            <person name="Suarez D.L."/>
            <person name="Swayne D.E."/>
        </authorList>
    </citation>
    <scope>NUCLEOTIDE SEQUENCE [LARGE SCALE GENOMIC DNA]</scope>
    <source>
        <strain evidence="10 11">DSM 3385</strain>
    </source>
</reference>
<dbReference type="SUPFAM" id="SSF47384">
    <property type="entry name" value="Homodimeric domain of signal transducing histidine kinase"/>
    <property type="match status" value="1"/>
</dbReference>
<dbReference type="SUPFAM" id="SSF52172">
    <property type="entry name" value="CheY-like"/>
    <property type="match status" value="1"/>
</dbReference>
<evidence type="ECO:0000256" key="5">
    <source>
        <dbReference type="SAM" id="Coils"/>
    </source>
</evidence>
<dbReference type="OrthoDB" id="9813024at2"/>
<evidence type="ECO:0000256" key="2">
    <source>
        <dbReference type="ARBA" id="ARBA00012438"/>
    </source>
</evidence>
<protein>
    <recommendedName>
        <fullName evidence="2">histidine kinase</fullName>
        <ecNumber evidence="2">2.7.13.3</ecNumber>
    </recommendedName>
</protein>
<dbReference type="SUPFAM" id="SSF55785">
    <property type="entry name" value="PYP-like sensor domain (PAS domain)"/>
    <property type="match status" value="2"/>
</dbReference>
<dbReference type="Proteomes" id="UP000192418">
    <property type="component" value="Unassembled WGS sequence"/>
</dbReference>
<dbReference type="SUPFAM" id="SSF55874">
    <property type="entry name" value="ATPase domain of HSP90 chaperone/DNA topoisomerase II/histidine kinase"/>
    <property type="match status" value="1"/>
</dbReference>
<evidence type="ECO:0000256" key="1">
    <source>
        <dbReference type="ARBA" id="ARBA00000085"/>
    </source>
</evidence>
<dbReference type="Gene3D" id="3.40.50.2300">
    <property type="match status" value="1"/>
</dbReference>
<evidence type="ECO:0000259" key="6">
    <source>
        <dbReference type="PROSITE" id="PS50109"/>
    </source>
</evidence>
<dbReference type="InterPro" id="IPR013656">
    <property type="entry name" value="PAS_4"/>
</dbReference>
<name>A0A1W2BUG3_9BACT</name>
<dbReference type="SMART" id="SM00448">
    <property type="entry name" value="REC"/>
    <property type="match status" value="1"/>
</dbReference>
<dbReference type="SMART" id="SM00387">
    <property type="entry name" value="HATPase_c"/>
    <property type="match status" value="1"/>
</dbReference>
<dbReference type="Pfam" id="PF00072">
    <property type="entry name" value="Response_reg"/>
    <property type="match status" value="1"/>
</dbReference>
<dbReference type="PROSITE" id="PS50113">
    <property type="entry name" value="PAC"/>
    <property type="match status" value="1"/>
</dbReference>
<dbReference type="InterPro" id="IPR001789">
    <property type="entry name" value="Sig_transdc_resp-reg_receiver"/>
</dbReference>
<feature type="domain" description="Response regulatory" evidence="7">
    <location>
        <begin position="536"/>
        <end position="656"/>
    </location>
</feature>
<dbReference type="InterPro" id="IPR004358">
    <property type="entry name" value="Sig_transdc_His_kin-like_C"/>
</dbReference>
<dbReference type="InterPro" id="IPR035965">
    <property type="entry name" value="PAS-like_dom_sf"/>
</dbReference>
<dbReference type="InterPro" id="IPR036097">
    <property type="entry name" value="HisK_dim/P_sf"/>
</dbReference>
<evidence type="ECO:0000256" key="4">
    <source>
        <dbReference type="PROSITE-ProRule" id="PRU00169"/>
    </source>
</evidence>
<proteinExistence type="predicted"/>
<evidence type="ECO:0000259" key="7">
    <source>
        <dbReference type="PROSITE" id="PS50110"/>
    </source>
</evidence>
<dbReference type="AlphaFoldDB" id="A0A1W2BUG3"/>
<dbReference type="InterPro" id="IPR036890">
    <property type="entry name" value="HATPase_C_sf"/>
</dbReference>
<dbReference type="InterPro" id="IPR000700">
    <property type="entry name" value="PAS-assoc_C"/>
</dbReference>
<feature type="domain" description="PAS" evidence="8">
    <location>
        <begin position="31"/>
        <end position="77"/>
    </location>
</feature>
<dbReference type="Pfam" id="PF13426">
    <property type="entry name" value="PAS_9"/>
    <property type="match status" value="1"/>
</dbReference>
<keyword evidence="5" id="KW-0175">Coiled coil</keyword>
<organism evidence="10 11">
    <name type="scientific">Desulfocicer vacuolatum DSM 3385</name>
    <dbReference type="NCBI Taxonomy" id="1121400"/>
    <lineage>
        <taxon>Bacteria</taxon>
        <taxon>Pseudomonadati</taxon>
        <taxon>Thermodesulfobacteriota</taxon>
        <taxon>Desulfobacteria</taxon>
        <taxon>Desulfobacterales</taxon>
        <taxon>Desulfobacteraceae</taxon>
        <taxon>Desulfocicer</taxon>
    </lineage>
</organism>
<dbReference type="PROSITE" id="PS50112">
    <property type="entry name" value="PAS"/>
    <property type="match status" value="1"/>
</dbReference>
<dbReference type="EMBL" id="FWXY01000009">
    <property type="protein sequence ID" value="SMC76645.1"/>
    <property type="molecule type" value="Genomic_DNA"/>
</dbReference>
<dbReference type="CDD" id="cd00082">
    <property type="entry name" value="HisKA"/>
    <property type="match status" value="1"/>
</dbReference>
<evidence type="ECO:0000313" key="10">
    <source>
        <dbReference type="EMBL" id="SMC76645.1"/>
    </source>
</evidence>
<dbReference type="EC" id="2.7.13.3" evidence="2"/>
<dbReference type="Pfam" id="PF08448">
    <property type="entry name" value="PAS_4"/>
    <property type="match status" value="1"/>
</dbReference>
<dbReference type="CDD" id="cd00156">
    <property type="entry name" value="REC"/>
    <property type="match status" value="1"/>
</dbReference>
<dbReference type="PRINTS" id="PR00344">
    <property type="entry name" value="BCTRLSENSOR"/>
</dbReference>